<dbReference type="EMBL" id="CAADEY010000001">
    <property type="protein sequence ID" value="VFJ42545.1"/>
    <property type="molecule type" value="Genomic_DNA"/>
</dbReference>
<dbReference type="AlphaFoldDB" id="A0A450RU23"/>
<organism evidence="1">
    <name type="scientific">Candidatus Kentrum sp. DK</name>
    <dbReference type="NCBI Taxonomy" id="2126562"/>
    <lineage>
        <taxon>Bacteria</taxon>
        <taxon>Pseudomonadati</taxon>
        <taxon>Pseudomonadota</taxon>
        <taxon>Gammaproteobacteria</taxon>
        <taxon>Candidatus Kentrum</taxon>
    </lineage>
</organism>
<gene>
    <name evidence="1" type="ORF">BECKDK2373C_GA0170839_100181</name>
</gene>
<reference evidence="1" key="1">
    <citation type="submission" date="2019-02" db="EMBL/GenBank/DDBJ databases">
        <authorList>
            <person name="Gruber-Vodicka R. H."/>
            <person name="Seah K. B. B."/>
        </authorList>
    </citation>
    <scope>NUCLEOTIDE SEQUENCE</scope>
    <source>
        <strain evidence="1">BECK_DK161</strain>
    </source>
</reference>
<protein>
    <submittedName>
        <fullName evidence="1">Uncharacterized protein</fullName>
    </submittedName>
</protein>
<name>A0A450RU23_9GAMM</name>
<sequence length="190" mass="21622">MLDEITNHLELSGLLRPSCKENDVCVTVCDELLENGLLRHDLIAILKIDAYFSSKRIHNPSQSIDCLIIIKTGEREFGLTLVELRKAPTSGRARRLKSGVIKPKFDNTIAEFLSNGFADIFMNPDFTISYFRLWVVSNRYGSSLSSEQERKEARAARLEADMKNECKFMGKIFPIQRMSLDQARVCTDLT</sequence>
<proteinExistence type="predicted"/>
<evidence type="ECO:0000313" key="1">
    <source>
        <dbReference type="EMBL" id="VFJ42545.1"/>
    </source>
</evidence>
<accession>A0A450RU23</accession>